<evidence type="ECO:0000259" key="4">
    <source>
        <dbReference type="PROSITE" id="PS50949"/>
    </source>
</evidence>
<dbReference type="AlphaFoldDB" id="A0A9Q9HIU9"/>
<evidence type="ECO:0000256" key="1">
    <source>
        <dbReference type="ARBA" id="ARBA00023015"/>
    </source>
</evidence>
<dbReference type="EMBL" id="CP081070">
    <property type="protein sequence ID" value="UWQ53065.1"/>
    <property type="molecule type" value="Genomic_DNA"/>
</dbReference>
<dbReference type="Proteomes" id="UP001058713">
    <property type="component" value="Chromosome"/>
</dbReference>
<evidence type="ECO:0000313" key="6">
    <source>
        <dbReference type="Proteomes" id="UP001058713"/>
    </source>
</evidence>
<dbReference type="InterPro" id="IPR036388">
    <property type="entry name" value="WH-like_DNA-bd_sf"/>
</dbReference>
<gene>
    <name evidence="5" type="ORF">K3721_13745</name>
</gene>
<dbReference type="SUPFAM" id="SSF48008">
    <property type="entry name" value="GntR ligand-binding domain-like"/>
    <property type="match status" value="1"/>
</dbReference>
<evidence type="ECO:0000256" key="3">
    <source>
        <dbReference type="ARBA" id="ARBA00023163"/>
    </source>
</evidence>
<protein>
    <submittedName>
        <fullName evidence="5">GntR family transcriptional regulator</fullName>
    </submittedName>
</protein>
<dbReference type="Pfam" id="PF00392">
    <property type="entry name" value="GntR"/>
    <property type="match status" value="1"/>
</dbReference>
<dbReference type="GO" id="GO:0003677">
    <property type="term" value="F:DNA binding"/>
    <property type="evidence" value="ECO:0007669"/>
    <property type="project" value="UniProtKB-KW"/>
</dbReference>
<dbReference type="InterPro" id="IPR036390">
    <property type="entry name" value="WH_DNA-bd_sf"/>
</dbReference>
<dbReference type="PANTHER" id="PTHR43537:SF41">
    <property type="entry name" value="TRANSCRIPTIONAL REGULATORY PROTEIN"/>
    <property type="match status" value="1"/>
</dbReference>
<keyword evidence="1" id="KW-0805">Transcription regulation</keyword>
<sequence length="222" mass="24470">MKLDPVDISKTASASAAVFEALRQAIIEGRLAEGEPLRQDEIARHFKTSRLPVREAINRLEEHGLVRTQRFKGAVVAGLSADEAAEIFDFRALLEPEIIRDAVPRMSQELLDQARADFAAFDASKNPMEWGVLNRAFHDGLYSASKLTFFREAASGAMDRIDRYIRAQLVMSNGMERAGREHLAILEACEAGDARLASDLTRAHILEAKASLLAHFPVLSGA</sequence>
<dbReference type="PROSITE" id="PS50949">
    <property type="entry name" value="HTH_GNTR"/>
    <property type="match status" value="1"/>
</dbReference>
<dbReference type="KEGG" id="lcae:K3721_13745"/>
<dbReference type="Gene3D" id="1.10.10.10">
    <property type="entry name" value="Winged helix-like DNA-binding domain superfamily/Winged helix DNA-binding domain"/>
    <property type="match status" value="1"/>
</dbReference>
<dbReference type="GO" id="GO:0003700">
    <property type="term" value="F:DNA-binding transcription factor activity"/>
    <property type="evidence" value="ECO:0007669"/>
    <property type="project" value="InterPro"/>
</dbReference>
<dbReference type="InterPro" id="IPR000524">
    <property type="entry name" value="Tscrpt_reg_HTH_GntR"/>
</dbReference>
<dbReference type="Pfam" id="PF07729">
    <property type="entry name" value="FCD"/>
    <property type="match status" value="1"/>
</dbReference>
<dbReference type="PANTHER" id="PTHR43537">
    <property type="entry name" value="TRANSCRIPTIONAL REGULATOR, GNTR FAMILY"/>
    <property type="match status" value="1"/>
</dbReference>
<dbReference type="InterPro" id="IPR008920">
    <property type="entry name" value="TF_FadR/GntR_C"/>
</dbReference>
<evidence type="ECO:0000256" key="2">
    <source>
        <dbReference type="ARBA" id="ARBA00023125"/>
    </source>
</evidence>
<accession>A0A9Q9HIU9</accession>
<dbReference type="InterPro" id="IPR011711">
    <property type="entry name" value="GntR_C"/>
</dbReference>
<dbReference type="SMART" id="SM00895">
    <property type="entry name" value="FCD"/>
    <property type="match status" value="1"/>
</dbReference>
<keyword evidence="3" id="KW-0804">Transcription</keyword>
<dbReference type="SUPFAM" id="SSF46785">
    <property type="entry name" value="Winged helix' DNA-binding domain"/>
    <property type="match status" value="1"/>
</dbReference>
<keyword evidence="2" id="KW-0238">DNA-binding</keyword>
<feature type="domain" description="HTH gntR-type" evidence="4">
    <location>
        <begin position="12"/>
        <end position="79"/>
    </location>
</feature>
<dbReference type="CDD" id="cd07377">
    <property type="entry name" value="WHTH_GntR"/>
    <property type="match status" value="1"/>
</dbReference>
<proteinExistence type="predicted"/>
<reference evidence="5" key="1">
    <citation type="submission" date="2021-08" db="EMBL/GenBank/DDBJ databases">
        <authorList>
            <person name="Nwanade C."/>
            <person name="Wang M."/>
            <person name="Masoudi A."/>
            <person name="Yu Z."/>
            <person name="Liu J."/>
        </authorList>
    </citation>
    <scope>NUCLEOTIDE SEQUENCE</scope>
    <source>
        <strain evidence="5">S122</strain>
    </source>
</reference>
<dbReference type="SMART" id="SM00345">
    <property type="entry name" value="HTH_GNTR"/>
    <property type="match status" value="1"/>
</dbReference>
<name>A0A9Q9HIU9_LEICA</name>
<dbReference type="RefSeq" id="WP_259970782.1">
    <property type="nucleotide sequence ID" value="NZ_CP081070.1"/>
</dbReference>
<organism evidence="5 6">
    <name type="scientific">Leisingera caerulea</name>
    <name type="common">Phaeobacter caeruleus</name>
    <dbReference type="NCBI Taxonomy" id="506591"/>
    <lineage>
        <taxon>Bacteria</taxon>
        <taxon>Pseudomonadati</taxon>
        <taxon>Pseudomonadota</taxon>
        <taxon>Alphaproteobacteria</taxon>
        <taxon>Rhodobacterales</taxon>
        <taxon>Roseobacteraceae</taxon>
        <taxon>Leisingera</taxon>
    </lineage>
</organism>
<dbReference type="Gene3D" id="1.20.120.530">
    <property type="entry name" value="GntR ligand-binding domain-like"/>
    <property type="match status" value="1"/>
</dbReference>
<evidence type="ECO:0000313" key="5">
    <source>
        <dbReference type="EMBL" id="UWQ53065.1"/>
    </source>
</evidence>